<evidence type="ECO:0000256" key="6">
    <source>
        <dbReference type="RuleBase" id="RU004005"/>
    </source>
</evidence>
<dbReference type="OrthoDB" id="416470at2759"/>
<dbReference type="GO" id="GO:0006412">
    <property type="term" value="P:translation"/>
    <property type="evidence" value="ECO:0007669"/>
    <property type="project" value="InterPro"/>
</dbReference>
<dbReference type="Gene3D" id="3.90.470.10">
    <property type="entry name" value="Ribosomal protein L22/L17"/>
    <property type="match status" value="1"/>
</dbReference>
<evidence type="ECO:0000313" key="8">
    <source>
        <dbReference type="Proteomes" id="UP000440578"/>
    </source>
</evidence>
<evidence type="ECO:0000313" key="7">
    <source>
        <dbReference type="EMBL" id="KAF0287155.1"/>
    </source>
</evidence>
<reference evidence="7 8" key="1">
    <citation type="submission" date="2019-07" db="EMBL/GenBank/DDBJ databases">
        <title>Draft genome assembly of a fouling barnacle, Amphibalanus amphitrite (Darwin, 1854): The first reference genome for Thecostraca.</title>
        <authorList>
            <person name="Kim W."/>
        </authorList>
    </citation>
    <scope>NUCLEOTIDE SEQUENCE [LARGE SCALE GENOMIC DNA]</scope>
    <source>
        <strain evidence="7">SNU_AA5</strain>
        <tissue evidence="7">Soma without cirri and trophi</tissue>
    </source>
</reference>
<dbReference type="InterPro" id="IPR047867">
    <property type="entry name" value="Ribosomal_uL22_bac/org-type"/>
</dbReference>
<dbReference type="PANTHER" id="PTHR13501">
    <property type="entry name" value="CHLOROPLAST 50S RIBOSOMAL PROTEIN L22-RELATED"/>
    <property type="match status" value="1"/>
</dbReference>
<evidence type="ECO:0000256" key="1">
    <source>
        <dbReference type="ARBA" id="ARBA00009451"/>
    </source>
</evidence>
<name>A0A6A4V0J1_AMPAM</name>
<dbReference type="GO" id="GO:0005762">
    <property type="term" value="C:mitochondrial large ribosomal subunit"/>
    <property type="evidence" value="ECO:0007669"/>
    <property type="project" value="TreeGrafter"/>
</dbReference>
<dbReference type="EMBL" id="VIIS01002210">
    <property type="protein sequence ID" value="KAF0287155.1"/>
    <property type="molecule type" value="Genomic_DNA"/>
</dbReference>
<comment type="caution">
    <text evidence="7">The sequence shown here is derived from an EMBL/GenBank/DDBJ whole genome shotgun (WGS) entry which is preliminary data.</text>
</comment>
<comment type="similarity">
    <text evidence="1 6">Belongs to the universal ribosomal protein uL22 family.</text>
</comment>
<keyword evidence="3 6" id="KW-0687">Ribonucleoprotein</keyword>
<evidence type="ECO:0000256" key="3">
    <source>
        <dbReference type="ARBA" id="ARBA00023274"/>
    </source>
</evidence>
<keyword evidence="2 6" id="KW-0689">Ribosomal protein</keyword>
<evidence type="ECO:0000256" key="2">
    <source>
        <dbReference type="ARBA" id="ARBA00022980"/>
    </source>
</evidence>
<organism evidence="7 8">
    <name type="scientific">Amphibalanus amphitrite</name>
    <name type="common">Striped barnacle</name>
    <name type="synonym">Balanus amphitrite</name>
    <dbReference type="NCBI Taxonomy" id="1232801"/>
    <lineage>
        <taxon>Eukaryota</taxon>
        <taxon>Metazoa</taxon>
        <taxon>Ecdysozoa</taxon>
        <taxon>Arthropoda</taxon>
        <taxon>Crustacea</taxon>
        <taxon>Multicrustacea</taxon>
        <taxon>Cirripedia</taxon>
        <taxon>Thoracica</taxon>
        <taxon>Thoracicalcarea</taxon>
        <taxon>Balanomorpha</taxon>
        <taxon>Balanoidea</taxon>
        <taxon>Balanidae</taxon>
        <taxon>Amphibalaninae</taxon>
        <taxon>Amphibalanus</taxon>
    </lineage>
</organism>
<sequence>MLSARILQRIIATNAAWPGGITAAAATLLPSRVPSSVPELGPARPAGVRAMSFLPPTGPRRWPLYNEQVFPPTGADEAPRPAFVCHVKTNVKYSTKKMWYIASMIRGMSIEEALKQLQFVNKKGAQIVSEALKEAQEMAVRDHNVEFKNNLWVAESFATKGRVLKGLRRHARARPGIVHYRYTHYFVRLEEGAPPEQYYADAPLPPEEMLKRWLEQRRQRTITHSL</sequence>
<dbReference type="AlphaFoldDB" id="A0A6A4V0J1"/>
<dbReference type="PANTHER" id="PTHR13501:SF8">
    <property type="entry name" value="LARGE RIBOSOMAL SUBUNIT PROTEIN UL22M"/>
    <property type="match status" value="1"/>
</dbReference>
<protein>
    <recommendedName>
        <fullName evidence="4">Large ribosomal subunit protein uL22m</fullName>
    </recommendedName>
    <alternativeName>
        <fullName evidence="5">39S ribosomal protein L22, mitochondrial</fullName>
    </alternativeName>
</protein>
<evidence type="ECO:0000256" key="4">
    <source>
        <dbReference type="ARBA" id="ARBA00035286"/>
    </source>
</evidence>
<keyword evidence="8" id="KW-1185">Reference proteome</keyword>
<dbReference type="SUPFAM" id="SSF54843">
    <property type="entry name" value="Ribosomal protein L22"/>
    <property type="match status" value="1"/>
</dbReference>
<accession>A0A6A4V0J1</accession>
<evidence type="ECO:0000256" key="5">
    <source>
        <dbReference type="ARBA" id="ARBA00035506"/>
    </source>
</evidence>
<gene>
    <name evidence="7" type="primary">mRpL22</name>
    <name evidence="7" type="ORF">FJT64_014341</name>
</gene>
<proteinExistence type="inferred from homology"/>
<dbReference type="Proteomes" id="UP000440578">
    <property type="component" value="Unassembled WGS sequence"/>
</dbReference>
<dbReference type="Pfam" id="PF00237">
    <property type="entry name" value="Ribosomal_L22"/>
    <property type="match status" value="1"/>
</dbReference>
<dbReference type="InterPro" id="IPR036394">
    <property type="entry name" value="Ribosomal_uL22_sf"/>
</dbReference>
<dbReference type="InterPro" id="IPR001063">
    <property type="entry name" value="Ribosomal_uL22"/>
</dbReference>
<dbReference type="GO" id="GO:0003735">
    <property type="term" value="F:structural constituent of ribosome"/>
    <property type="evidence" value="ECO:0007669"/>
    <property type="project" value="InterPro"/>
</dbReference>